<protein>
    <recommendedName>
        <fullName evidence="3">Cyclopropane fatty acid synthase</fullName>
    </recommendedName>
</protein>
<sequence>MSQPALQAAAELIVGQVMHERLRPVRNRFVYPVFHVRLDLARLGETGSRWFGIDCWRPLSLRTADYGPRDGSDLQQWMRSLLRDAGLPADGAIHLQTMPRLFGYVFNPVSFWYCHDAQGALRAVLAEVNNTFGEHHRYLLAAADGGEIAGDTVLACRKTFHVSPFCSIEGGYQFHFRDQGSTRHVGIDYADAQGLLLKTAIGGHGAPFSPALLRRVLLRQPLLALGVIARIHWQALRLWCKRVPFHRKPAPPGHAVTTGTVQNNAGE</sequence>
<name>A0A1W1XQK6_9NEIS</name>
<gene>
    <name evidence="1" type="ORF">SAMN02745857_02380</name>
</gene>
<evidence type="ECO:0000313" key="2">
    <source>
        <dbReference type="Proteomes" id="UP000192761"/>
    </source>
</evidence>
<dbReference type="PANTHER" id="PTHR33973">
    <property type="entry name" value="OS07G0153300 PROTEIN"/>
    <property type="match status" value="1"/>
</dbReference>
<reference evidence="1 2" key="1">
    <citation type="submission" date="2017-04" db="EMBL/GenBank/DDBJ databases">
        <authorList>
            <person name="Afonso C.L."/>
            <person name="Miller P.J."/>
            <person name="Scott M.A."/>
            <person name="Spackman E."/>
            <person name="Goraichik I."/>
            <person name="Dimitrov K.M."/>
            <person name="Suarez D.L."/>
            <person name="Swayne D.E."/>
        </authorList>
    </citation>
    <scope>NUCLEOTIDE SEQUENCE [LARGE SCALE GENOMIC DNA]</scope>
    <source>
        <strain evidence="1 2">DSM 23236</strain>
    </source>
</reference>
<dbReference type="Pfam" id="PF07103">
    <property type="entry name" value="DUF1365"/>
    <property type="match status" value="1"/>
</dbReference>
<dbReference type="InterPro" id="IPR010775">
    <property type="entry name" value="DUF1365"/>
</dbReference>
<dbReference type="OrthoDB" id="9778801at2"/>
<proteinExistence type="predicted"/>
<dbReference type="Proteomes" id="UP000192761">
    <property type="component" value="Unassembled WGS sequence"/>
</dbReference>
<dbReference type="AlphaFoldDB" id="A0A1W1XQK6"/>
<dbReference type="STRING" id="1121001.SAMN02745857_02380"/>
<organism evidence="1 2">
    <name type="scientific">Andreprevotia lacus DSM 23236</name>
    <dbReference type="NCBI Taxonomy" id="1121001"/>
    <lineage>
        <taxon>Bacteria</taxon>
        <taxon>Pseudomonadati</taxon>
        <taxon>Pseudomonadota</taxon>
        <taxon>Betaproteobacteria</taxon>
        <taxon>Neisseriales</taxon>
        <taxon>Chitinibacteraceae</taxon>
        <taxon>Andreprevotia</taxon>
    </lineage>
</organism>
<keyword evidence="2" id="KW-1185">Reference proteome</keyword>
<accession>A0A1W1XQK6</accession>
<evidence type="ECO:0008006" key="3">
    <source>
        <dbReference type="Google" id="ProtNLM"/>
    </source>
</evidence>
<dbReference type="PANTHER" id="PTHR33973:SF4">
    <property type="entry name" value="OS07G0153300 PROTEIN"/>
    <property type="match status" value="1"/>
</dbReference>
<evidence type="ECO:0000313" key="1">
    <source>
        <dbReference type="EMBL" id="SMC26157.1"/>
    </source>
</evidence>
<dbReference type="EMBL" id="FWXD01000013">
    <property type="protein sequence ID" value="SMC26157.1"/>
    <property type="molecule type" value="Genomic_DNA"/>
</dbReference>
<dbReference type="RefSeq" id="WP_084091028.1">
    <property type="nucleotide sequence ID" value="NZ_FWXD01000013.1"/>
</dbReference>